<organism evidence="1 2">
    <name type="scientific">Epicoccum nigrum</name>
    <name type="common">Soil fungus</name>
    <name type="synonym">Epicoccum purpurascens</name>
    <dbReference type="NCBI Taxonomy" id="105696"/>
    <lineage>
        <taxon>Eukaryota</taxon>
        <taxon>Fungi</taxon>
        <taxon>Dikarya</taxon>
        <taxon>Ascomycota</taxon>
        <taxon>Pezizomycotina</taxon>
        <taxon>Dothideomycetes</taxon>
        <taxon>Pleosporomycetidae</taxon>
        <taxon>Pleosporales</taxon>
        <taxon>Pleosporineae</taxon>
        <taxon>Didymellaceae</taxon>
        <taxon>Epicoccum</taxon>
    </lineage>
</organism>
<evidence type="ECO:0000313" key="1">
    <source>
        <dbReference type="EMBL" id="OSS51937.1"/>
    </source>
</evidence>
<dbReference type="InParanoid" id="A0A1Y2M8W9"/>
<reference evidence="1 2" key="1">
    <citation type="journal article" date="2017" name="Genome Announc.">
        <title>Genome sequence of the saprophytic ascomycete Epicoccum nigrum ICMP 19927 strain isolated from New Zealand.</title>
        <authorList>
            <person name="Fokin M."/>
            <person name="Fleetwood D."/>
            <person name="Weir B.S."/>
            <person name="Villas-Boas S.G."/>
        </authorList>
    </citation>
    <scope>NUCLEOTIDE SEQUENCE [LARGE SCALE GENOMIC DNA]</scope>
    <source>
        <strain evidence="1 2">ICMP 19927</strain>
    </source>
</reference>
<dbReference type="AlphaFoldDB" id="A0A1Y2M8W9"/>
<gene>
    <name evidence="1" type="ORF">B5807_03638</name>
</gene>
<evidence type="ECO:0000313" key="2">
    <source>
        <dbReference type="Proteomes" id="UP000193240"/>
    </source>
</evidence>
<accession>A0A1Y2M8W9</accession>
<proteinExistence type="predicted"/>
<sequence>MRPGGKIPSFNVVDHAFANLLEDSPMCRLLVDMYFNYEDLEIDRGQCKNTAFMRAMWERWVRFHCTREKKRGIDLKLCDYHDHTTEEERMVCEKMREACEKAEEACKAPRSTQSRE</sequence>
<name>A0A1Y2M8W9_EPING</name>
<keyword evidence="2" id="KW-1185">Reference proteome</keyword>
<protein>
    <submittedName>
        <fullName evidence="1">Uncharacterized protein</fullName>
    </submittedName>
</protein>
<dbReference type="EMBL" id="KZ107840">
    <property type="protein sequence ID" value="OSS51937.1"/>
    <property type="molecule type" value="Genomic_DNA"/>
</dbReference>
<dbReference type="Proteomes" id="UP000193240">
    <property type="component" value="Unassembled WGS sequence"/>
</dbReference>